<keyword evidence="3" id="KW-1185">Reference proteome</keyword>
<dbReference type="OrthoDB" id="9252511at2759"/>
<name>A0A7J5Y320_DISMA</name>
<gene>
    <name evidence="2" type="ORF">F7725_002681</name>
</gene>
<comment type="caution">
    <text evidence="2">The sequence shown here is derived from an EMBL/GenBank/DDBJ whole genome shotgun (WGS) entry which is preliminary data.</text>
</comment>
<dbReference type="EMBL" id="JAAKFY010000018">
    <property type="protein sequence ID" value="KAF3843832.1"/>
    <property type="molecule type" value="Genomic_DNA"/>
</dbReference>
<evidence type="ECO:0000313" key="3">
    <source>
        <dbReference type="Proteomes" id="UP000518266"/>
    </source>
</evidence>
<evidence type="ECO:0000313" key="2">
    <source>
        <dbReference type="EMBL" id="KAF3843832.1"/>
    </source>
</evidence>
<dbReference type="Proteomes" id="UP000518266">
    <property type="component" value="Unassembled WGS sequence"/>
</dbReference>
<feature type="region of interest" description="Disordered" evidence="1">
    <location>
        <begin position="59"/>
        <end position="131"/>
    </location>
</feature>
<reference evidence="2 3" key="1">
    <citation type="submission" date="2020-03" db="EMBL/GenBank/DDBJ databases">
        <title>Dissostichus mawsoni Genome sequencing and assembly.</title>
        <authorList>
            <person name="Park H."/>
        </authorList>
    </citation>
    <scope>NUCLEOTIDE SEQUENCE [LARGE SCALE GENOMIC DNA]</scope>
    <source>
        <strain evidence="2">DM0001</strain>
        <tissue evidence="2">Muscle</tissue>
    </source>
</reference>
<dbReference type="AlphaFoldDB" id="A0A7J5Y320"/>
<protein>
    <submittedName>
        <fullName evidence="2">Uncharacterized protein</fullName>
    </submittedName>
</protein>
<sequence>MTEHLFFCRFLEVSFLRSVKRKQSQVMENNKSHRSFSSFFLTSSSSSMLDVFISQSAALSPTEGTNDVSDDRSSYERVLSGPETDEDERTLSDDLTNGGGGGGGGEDEVPSPGSPPPCCPIERGGGDRRECQAVEGNSAERLDVSELDDFFLKRNHDDDGHPGSIAEYLQRSDTAIIYPEAPEELMRLGTPEAPGRTRASTISSQGRRTTSRRCSPVRTAIEDTSASRL</sequence>
<evidence type="ECO:0000256" key="1">
    <source>
        <dbReference type="SAM" id="MobiDB-lite"/>
    </source>
</evidence>
<feature type="region of interest" description="Disordered" evidence="1">
    <location>
        <begin position="188"/>
        <end position="229"/>
    </location>
</feature>
<organism evidence="2 3">
    <name type="scientific">Dissostichus mawsoni</name>
    <name type="common">Antarctic cod</name>
    <dbReference type="NCBI Taxonomy" id="36200"/>
    <lineage>
        <taxon>Eukaryota</taxon>
        <taxon>Metazoa</taxon>
        <taxon>Chordata</taxon>
        <taxon>Craniata</taxon>
        <taxon>Vertebrata</taxon>
        <taxon>Euteleostomi</taxon>
        <taxon>Actinopterygii</taxon>
        <taxon>Neopterygii</taxon>
        <taxon>Teleostei</taxon>
        <taxon>Neoteleostei</taxon>
        <taxon>Acanthomorphata</taxon>
        <taxon>Eupercaria</taxon>
        <taxon>Perciformes</taxon>
        <taxon>Notothenioidei</taxon>
        <taxon>Nototheniidae</taxon>
        <taxon>Dissostichus</taxon>
    </lineage>
</organism>
<feature type="compositionally biased region" description="Polar residues" evidence="1">
    <location>
        <begin position="198"/>
        <end position="208"/>
    </location>
</feature>
<proteinExistence type="predicted"/>
<accession>A0A7J5Y320</accession>